<proteinExistence type="inferred from homology"/>
<evidence type="ECO:0000259" key="4">
    <source>
        <dbReference type="Pfam" id="PF00135"/>
    </source>
</evidence>
<feature type="domain" description="Carboxylesterase type B" evidence="4">
    <location>
        <begin position="24"/>
        <end position="509"/>
    </location>
</feature>
<keyword evidence="2 3" id="KW-0378">Hydrolase</keyword>
<dbReference type="EMBL" id="JAFJYH010000116">
    <property type="protein sequence ID" value="KAG4418943.1"/>
    <property type="molecule type" value="Genomic_DNA"/>
</dbReference>
<dbReference type="PROSITE" id="PS00122">
    <property type="entry name" value="CARBOXYLESTERASE_B_1"/>
    <property type="match status" value="1"/>
</dbReference>
<dbReference type="Pfam" id="PF00135">
    <property type="entry name" value="COesterase"/>
    <property type="match status" value="1"/>
</dbReference>
<dbReference type="Gene3D" id="3.40.50.1820">
    <property type="entry name" value="alpha/beta hydrolase"/>
    <property type="match status" value="1"/>
</dbReference>
<dbReference type="OrthoDB" id="6846267at2759"/>
<comment type="similarity">
    <text evidence="1 3">Belongs to the type-B carboxylesterase/lipase family.</text>
</comment>
<keyword evidence="6" id="KW-1185">Reference proteome</keyword>
<dbReference type="GO" id="GO:0016787">
    <property type="term" value="F:hydrolase activity"/>
    <property type="evidence" value="ECO:0007669"/>
    <property type="project" value="UniProtKB-KW"/>
</dbReference>
<dbReference type="PANTHER" id="PTHR43142:SF1">
    <property type="entry name" value="CARBOXYLIC ESTER HYDROLASE"/>
    <property type="match status" value="1"/>
</dbReference>
<evidence type="ECO:0000256" key="1">
    <source>
        <dbReference type="ARBA" id="ARBA00005964"/>
    </source>
</evidence>
<protein>
    <recommendedName>
        <fullName evidence="3">Carboxylic ester hydrolase</fullName>
        <ecNumber evidence="3">3.1.1.-</ecNumber>
    </recommendedName>
</protein>
<evidence type="ECO:0000313" key="5">
    <source>
        <dbReference type="EMBL" id="KAG4418943.1"/>
    </source>
</evidence>
<evidence type="ECO:0000256" key="2">
    <source>
        <dbReference type="ARBA" id="ARBA00022801"/>
    </source>
</evidence>
<dbReference type="InterPro" id="IPR029058">
    <property type="entry name" value="AB_hydrolase_fold"/>
</dbReference>
<gene>
    <name evidence="5" type="ORF">IFR04_007890</name>
</gene>
<dbReference type="PANTHER" id="PTHR43142">
    <property type="entry name" value="CARBOXYLIC ESTER HYDROLASE"/>
    <property type="match status" value="1"/>
</dbReference>
<dbReference type="AlphaFoldDB" id="A0A8H7THK3"/>
<dbReference type="InterPro" id="IPR002018">
    <property type="entry name" value="CarbesteraseB"/>
</dbReference>
<sequence>MGSIENPALSEPKQHSFNHEKLGHIVGWTRGTDIVQFRGIPFAAIPGRFRQSVLETSLPTQPFLATNAGPYCPQPFQPYFEYWKAPLPIDWPILDPPKAEEFGCLNLSLTVPRSALDSTGSKLPVLVFIHGGAFVGGSQCIQLSGREVFDGTGIVRHSIEIGKDIIVATINYRVGPLGFLASQQLSELNKKHGEAVGNYGLHDQARATEWLSNFVAGFGGDPNNITIQGTSAGAASCHLQCIFPERKFQRAILASGTALGIGPMPLDFHQNIYDHAMKAIAPASSSDESFQELLSCDTSVLTDDIPWTVCHPLIEGKFIRKSWCTGAPSDDGSPDIMVGAAAFEEDLCQLLLTDFEKGTIKSDEDMLKQLRSTINTNHTFADHKAFPEHFSNVLEAYGLQDVIKSPSKHIKGITSLLGNILFDFPTLYLPLAMYKSGSSSQVWLYRYSITNTYPASHSYRKAHHGVNDLLLFNPAPEMIPEVDRASWDAGVLQTQRSWIEFANGESPWTPVRHDVAVDSVTTLGPIFHFADHGKSRESDTLRECVGEDLAERYNAFLRISRLAM</sequence>
<dbReference type="InterPro" id="IPR019826">
    <property type="entry name" value="Carboxylesterase_B_AS"/>
</dbReference>
<reference evidence="5" key="1">
    <citation type="submission" date="2021-02" db="EMBL/GenBank/DDBJ databases">
        <title>Genome sequence Cadophora malorum strain M34.</title>
        <authorList>
            <person name="Stefanovic E."/>
            <person name="Vu D."/>
            <person name="Scully C."/>
            <person name="Dijksterhuis J."/>
            <person name="Roader J."/>
            <person name="Houbraken J."/>
        </authorList>
    </citation>
    <scope>NUCLEOTIDE SEQUENCE</scope>
    <source>
        <strain evidence="5">M34</strain>
    </source>
</reference>
<organism evidence="5 6">
    <name type="scientific">Cadophora malorum</name>
    <dbReference type="NCBI Taxonomy" id="108018"/>
    <lineage>
        <taxon>Eukaryota</taxon>
        <taxon>Fungi</taxon>
        <taxon>Dikarya</taxon>
        <taxon>Ascomycota</taxon>
        <taxon>Pezizomycotina</taxon>
        <taxon>Leotiomycetes</taxon>
        <taxon>Helotiales</taxon>
        <taxon>Ploettnerulaceae</taxon>
        <taxon>Cadophora</taxon>
    </lineage>
</organism>
<name>A0A8H7THK3_9HELO</name>
<dbReference type="Proteomes" id="UP000664132">
    <property type="component" value="Unassembled WGS sequence"/>
</dbReference>
<evidence type="ECO:0000256" key="3">
    <source>
        <dbReference type="RuleBase" id="RU361235"/>
    </source>
</evidence>
<dbReference type="SUPFAM" id="SSF53474">
    <property type="entry name" value="alpha/beta-Hydrolases"/>
    <property type="match status" value="1"/>
</dbReference>
<comment type="caution">
    <text evidence="5">The sequence shown here is derived from an EMBL/GenBank/DDBJ whole genome shotgun (WGS) entry which is preliminary data.</text>
</comment>
<accession>A0A8H7THK3</accession>
<dbReference type="EC" id="3.1.1.-" evidence="3"/>
<evidence type="ECO:0000313" key="6">
    <source>
        <dbReference type="Proteomes" id="UP000664132"/>
    </source>
</evidence>